<feature type="compositionally biased region" description="Basic and acidic residues" evidence="1">
    <location>
        <begin position="28"/>
        <end position="38"/>
    </location>
</feature>
<evidence type="ECO:0000256" key="1">
    <source>
        <dbReference type="SAM" id="MobiDB-lite"/>
    </source>
</evidence>
<gene>
    <name evidence="2" type="ORF">CDAR_274331</name>
</gene>
<feature type="region of interest" description="Disordered" evidence="1">
    <location>
        <begin position="70"/>
        <end position="93"/>
    </location>
</feature>
<sequence>MSSSEEASLASRSSSSRTTGEGAIQSRRISEHLPEQRRPIEVTKVKGGRMLFEKPSANINPVAARAVAWKGSGTGRQRHRRGKTRLSVAEPEK</sequence>
<proteinExistence type="predicted"/>
<dbReference type="EMBL" id="BPLQ01006056">
    <property type="protein sequence ID" value="GIY19644.1"/>
    <property type="molecule type" value="Genomic_DNA"/>
</dbReference>
<organism evidence="2 3">
    <name type="scientific">Caerostris darwini</name>
    <dbReference type="NCBI Taxonomy" id="1538125"/>
    <lineage>
        <taxon>Eukaryota</taxon>
        <taxon>Metazoa</taxon>
        <taxon>Ecdysozoa</taxon>
        <taxon>Arthropoda</taxon>
        <taxon>Chelicerata</taxon>
        <taxon>Arachnida</taxon>
        <taxon>Araneae</taxon>
        <taxon>Araneomorphae</taxon>
        <taxon>Entelegynae</taxon>
        <taxon>Araneoidea</taxon>
        <taxon>Araneidae</taxon>
        <taxon>Caerostris</taxon>
    </lineage>
</organism>
<dbReference type="Proteomes" id="UP001054837">
    <property type="component" value="Unassembled WGS sequence"/>
</dbReference>
<name>A0AAV4RGB0_9ARAC</name>
<accession>A0AAV4RGB0</accession>
<evidence type="ECO:0000313" key="3">
    <source>
        <dbReference type="Proteomes" id="UP001054837"/>
    </source>
</evidence>
<feature type="region of interest" description="Disordered" evidence="1">
    <location>
        <begin position="1"/>
        <end position="38"/>
    </location>
</feature>
<evidence type="ECO:0000313" key="2">
    <source>
        <dbReference type="EMBL" id="GIY19644.1"/>
    </source>
</evidence>
<comment type="caution">
    <text evidence="2">The sequence shown here is derived from an EMBL/GenBank/DDBJ whole genome shotgun (WGS) entry which is preliminary data.</text>
</comment>
<dbReference type="AlphaFoldDB" id="A0AAV4RGB0"/>
<keyword evidence="3" id="KW-1185">Reference proteome</keyword>
<protein>
    <submittedName>
        <fullName evidence="2">Uncharacterized protein</fullName>
    </submittedName>
</protein>
<feature type="compositionally biased region" description="Low complexity" evidence="1">
    <location>
        <begin position="1"/>
        <end position="17"/>
    </location>
</feature>
<reference evidence="2 3" key="1">
    <citation type="submission" date="2021-06" db="EMBL/GenBank/DDBJ databases">
        <title>Caerostris darwini draft genome.</title>
        <authorList>
            <person name="Kono N."/>
            <person name="Arakawa K."/>
        </authorList>
    </citation>
    <scope>NUCLEOTIDE SEQUENCE [LARGE SCALE GENOMIC DNA]</scope>
</reference>